<sequence length="214" mass="24660">VDCFLIPKLYTQGQLNHHSNWISFLFCVMQSMYYSIIVFFIPYGALYDTVRQDGREIADYQSFALFVQTCLIIVMNAQVRNSDTTSTKNWTWLNHIFLWGITLLLVMSVYSPLFFKLSLFFLSGTARNCLSQFYIWLGIFLSCLLCILPVIFLHAQTKMNRDGEPLVVPCCQVTSARRRSSYAFSHSPGYGDLVTSKQFLGMKIDRYPLISVES</sequence>
<keyword evidence="7" id="KW-1185">Reference proteome</keyword>
<dbReference type="GO" id="GO:0016020">
    <property type="term" value="C:membrane"/>
    <property type="evidence" value="ECO:0007669"/>
    <property type="project" value="UniProtKB-SubCell"/>
</dbReference>
<accession>A0A3B3IL66</accession>
<dbReference type="PANTHER" id="PTHR24092:SF52">
    <property type="entry name" value="PHOSPHOLIPID-TRANSPORTING ATPASE FETA"/>
    <property type="match status" value="1"/>
</dbReference>
<dbReference type="Proteomes" id="UP000001038">
    <property type="component" value="Chromosome 12"/>
</dbReference>
<keyword evidence="2" id="KW-0479">Metal-binding</keyword>
<reference evidence="6" key="3">
    <citation type="submission" date="2025-09" db="UniProtKB">
        <authorList>
            <consortium name="Ensembl"/>
        </authorList>
    </citation>
    <scope>IDENTIFICATION</scope>
    <source>
        <strain evidence="6">Hd-rR</strain>
    </source>
</reference>
<dbReference type="GeneTree" id="ENSGT00940000161917"/>
<organism evidence="6 7">
    <name type="scientific">Oryzias latipes</name>
    <name type="common">Japanese rice fish</name>
    <name type="synonym">Japanese killifish</name>
    <dbReference type="NCBI Taxonomy" id="8090"/>
    <lineage>
        <taxon>Eukaryota</taxon>
        <taxon>Metazoa</taxon>
        <taxon>Chordata</taxon>
        <taxon>Craniata</taxon>
        <taxon>Vertebrata</taxon>
        <taxon>Euteleostomi</taxon>
        <taxon>Actinopterygii</taxon>
        <taxon>Neopterygii</taxon>
        <taxon>Teleostei</taxon>
        <taxon>Neoteleostei</taxon>
        <taxon>Acanthomorphata</taxon>
        <taxon>Ovalentaria</taxon>
        <taxon>Atherinomorphae</taxon>
        <taxon>Beloniformes</taxon>
        <taxon>Adrianichthyidae</taxon>
        <taxon>Oryziinae</taxon>
        <taxon>Oryzias</taxon>
    </lineage>
</organism>
<feature type="transmembrane region" description="Helical" evidence="4">
    <location>
        <begin position="21"/>
        <end position="43"/>
    </location>
</feature>
<protein>
    <recommendedName>
        <fullName evidence="5">P-type ATPase C-terminal domain-containing protein</fullName>
    </recommendedName>
</protein>
<dbReference type="STRING" id="8090.ENSORLP00000044691"/>
<dbReference type="GO" id="GO:0046872">
    <property type="term" value="F:metal ion binding"/>
    <property type="evidence" value="ECO:0007669"/>
    <property type="project" value="UniProtKB-KW"/>
</dbReference>
<dbReference type="InterPro" id="IPR032630">
    <property type="entry name" value="P_typ_ATPase_c"/>
</dbReference>
<evidence type="ECO:0000256" key="3">
    <source>
        <dbReference type="ARBA" id="ARBA00022842"/>
    </source>
</evidence>
<evidence type="ECO:0000256" key="2">
    <source>
        <dbReference type="ARBA" id="ARBA00022723"/>
    </source>
</evidence>
<name>A0A3B3IL66_ORYLA</name>
<dbReference type="Pfam" id="PF16212">
    <property type="entry name" value="PhoLip_ATPase_C"/>
    <property type="match status" value="1"/>
</dbReference>
<evidence type="ECO:0000256" key="1">
    <source>
        <dbReference type="ARBA" id="ARBA00004141"/>
    </source>
</evidence>
<feature type="transmembrane region" description="Helical" evidence="4">
    <location>
        <begin position="133"/>
        <end position="153"/>
    </location>
</feature>
<feature type="transmembrane region" description="Helical" evidence="4">
    <location>
        <begin position="63"/>
        <end position="79"/>
    </location>
</feature>
<keyword evidence="3" id="KW-0460">Magnesium</keyword>
<evidence type="ECO:0000313" key="6">
    <source>
        <dbReference type="Ensembl" id="ENSORLP00000044691.1"/>
    </source>
</evidence>
<keyword evidence="4" id="KW-1133">Transmembrane helix</keyword>
<dbReference type="Ensembl" id="ENSORLT00000027514.1">
    <property type="protein sequence ID" value="ENSORLP00000044691.1"/>
    <property type="gene ID" value="ENSORLG00000027236.1"/>
</dbReference>
<dbReference type="InParanoid" id="A0A3B3IL66"/>
<dbReference type="PANTHER" id="PTHR24092">
    <property type="entry name" value="PROBABLE PHOSPHOLIPID-TRANSPORTING ATPASE"/>
    <property type="match status" value="1"/>
</dbReference>
<dbReference type="AlphaFoldDB" id="A0A3B3IL66"/>
<feature type="transmembrane region" description="Helical" evidence="4">
    <location>
        <begin position="91"/>
        <end position="113"/>
    </location>
</feature>
<evidence type="ECO:0000256" key="4">
    <source>
        <dbReference type="SAM" id="Phobius"/>
    </source>
</evidence>
<reference evidence="6 7" key="1">
    <citation type="journal article" date="2007" name="Nature">
        <title>The medaka draft genome and insights into vertebrate genome evolution.</title>
        <authorList>
            <person name="Kasahara M."/>
            <person name="Naruse K."/>
            <person name="Sasaki S."/>
            <person name="Nakatani Y."/>
            <person name="Qu W."/>
            <person name="Ahsan B."/>
            <person name="Yamada T."/>
            <person name="Nagayasu Y."/>
            <person name="Doi K."/>
            <person name="Kasai Y."/>
            <person name="Jindo T."/>
            <person name="Kobayashi D."/>
            <person name="Shimada A."/>
            <person name="Toyoda A."/>
            <person name="Kuroki Y."/>
            <person name="Fujiyama A."/>
            <person name="Sasaki T."/>
            <person name="Shimizu A."/>
            <person name="Asakawa S."/>
            <person name="Shimizu N."/>
            <person name="Hashimoto S."/>
            <person name="Yang J."/>
            <person name="Lee Y."/>
            <person name="Matsushima K."/>
            <person name="Sugano S."/>
            <person name="Sakaizumi M."/>
            <person name="Narita T."/>
            <person name="Ohishi K."/>
            <person name="Haga S."/>
            <person name="Ohta F."/>
            <person name="Nomoto H."/>
            <person name="Nogata K."/>
            <person name="Morishita T."/>
            <person name="Endo T."/>
            <person name="Shin-I T."/>
            <person name="Takeda H."/>
            <person name="Morishita S."/>
            <person name="Kohara Y."/>
        </authorList>
    </citation>
    <scope>NUCLEOTIDE SEQUENCE [LARGE SCALE GENOMIC DNA]</scope>
    <source>
        <strain evidence="6 7">Hd-rR</strain>
    </source>
</reference>
<dbReference type="Bgee" id="ENSORLG00000027236">
    <property type="expression patterns" value="Expressed in testis and 1 other cell type or tissue"/>
</dbReference>
<feature type="domain" description="P-type ATPase C-terminal" evidence="5">
    <location>
        <begin position="5"/>
        <end position="157"/>
    </location>
</feature>
<comment type="subcellular location">
    <subcellularLocation>
        <location evidence="1">Membrane</location>
        <topology evidence="1">Multi-pass membrane protein</topology>
    </subcellularLocation>
</comment>
<evidence type="ECO:0000259" key="5">
    <source>
        <dbReference type="Pfam" id="PF16212"/>
    </source>
</evidence>
<proteinExistence type="predicted"/>
<keyword evidence="4" id="KW-0812">Transmembrane</keyword>
<keyword evidence="4" id="KW-0472">Membrane</keyword>
<evidence type="ECO:0000313" key="7">
    <source>
        <dbReference type="Proteomes" id="UP000001038"/>
    </source>
</evidence>
<reference evidence="6" key="2">
    <citation type="submission" date="2025-08" db="UniProtKB">
        <authorList>
            <consortium name="Ensembl"/>
        </authorList>
    </citation>
    <scope>IDENTIFICATION</scope>
    <source>
        <strain evidence="6">Hd-rR</strain>
    </source>
</reference>